<dbReference type="Proteomes" id="UP000199286">
    <property type="component" value="Unassembled WGS sequence"/>
</dbReference>
<dbReference type="RefSeq" id="WP_089886595.1">
    <property type="nucleotide sequence ID" value="NZ_FNPF01000056.1"/>
</dbReference>
<dbReference type="SUPFAM" id="SSF53474">
    <property type="entry name" value="alpha/beta-Hydrolases"/>
    <property type="match status" value="1"/>
</dbReference>
<dbReference type="PANTHER" id="PTHR46438">
    <property type="entry name" value="ALPHA/BETA-HYDROLASES SUPERFAMILY PROTEIN"/>
    <property type="match status" value="1"/>
</dbReference>
<dbReference type="OrthoDB" id="9804723at2"/>
<evidence type="ECO:0000313" key="2">
    <source>
        <dbReference type="EMBL" id="SDY96824.1"/>
    </source>
</evidence>
<dbReference type="InterPro" id="IPR029058">
    <property type="entry name" value="AB_hydrolase_fold"/>
</dbReference>
<accession>A0A1H3P6N5</accession>
<evidence type="ECO:0000259" key="1">
    <source>
        <dbReference type="Pfam" id="PF12697"/>
    </source>
</evidence>
<dbReference type="InterPro" id="IPR000073">
    <property type="entry name" value="AB_hydrolase_1"/>
</dbReference>
<feature type="domain" description="AB hydrolase-1" evidence="1">
    <location>
        <begin position="23"/>
        <end position="258"/>
    </location>
</feature>
<dbReference type="Pfam" id="PF12697">
    <property type="entry name" value="Abhydrolase_6"/>
    <property type="match status" value="1"/>
</dbReference>
<reference evidence="2 3" key="1">
    <citation type="submission" date="2016-10" db="EMBL/GenBank/DDBJ databases">
        <authorList>
            <person name="de Groot N.N."/>
        </authorList>
    </citation>
    <scope>NUCLEOTIDE SEQUENCE [LARGE SCALE GENOMIC DNA]</scope>
    <source>
        <strain evidence="2 3">DSM 26880</strain>
    </source>
</reference>
<dbReference type="PRINTS" id="PR00111">
    <property type="entry name" value="ABHYDROLASE"/>
</dbReference>
<organism evidence="2 3">
    <name type="scientific">Citreimonas salinaria</name>
    <dbReference type="NCBI Taxonomy" id="321339"/>
    <lineage>
        <taxon>Bacteria</taxon>
        <taxon>Pseudomonadati</taxon>
        <taxon>Pseudomonadota</taxon>
        <taxon>Alphaproteobacteria</taxon>
        <taxon>Rhodobacterales</taxon>
        <taxon>Roseobacteraceae</taxon>
        <taxon>Citreimonas</taxon>
    </lineage>
</organism>
<gene>
    <name evidence="2" type="ORF">SAMN05444340_1562</name>
</gene>
<evidence type="ECO:0000313" key="3">
    <source>
        <dbReference type="Proteomes" id="UP000199286"/>
    </source>
</evidence>
<proteinExistence type="predicted"/>
<dbReference type="STRING" id="321339.SAMN05444340_1562"/>
<dbReference type="Gene3D" id="3.40.50.1820">
    <property type="entry name" value="alpha/beta hydrolase"/>
    <property type="match status" value="1"/>
</dbReference>
<dbReference type="EMBL" id="FNPF01000056">
    <property type="protein sequence ID" value="SDY96824.1"/>
    <property type="molecule type" value="Genomic_DNA"/>
</dbReference>
<dbReference type="PANTHER" id="PTHR46438:SF11">
    <property type="entry name" value="LIPASE-RELATED"/>
    <property type="match status" value="1"/>
</dbReference>
<name>A0A1H3P6N5_9RHOB</name>
<keyword evidence="3" id="KW-1185">Reference proteome</keyword>
<sequence length="279" mass="29444">MSLNTNPSASPLNVVRRGTGKPLLLLHGLGGNIASWGDLIDALATTNAVIAVDLPGHGASPVTPDAGTFRGIADAIADFIHAEEIVGIDCVGHSVGGRVALEMARRDLVGATVALAPGGFWSAGESRFLKVSLLASGRFARLSRPALPTLTRHAAGRAALLAQISARPAQVPPEMALRELRSFAATPTFDALTRDLADGPVQKGTEKTRGPVTIVWGRKDRLLLPRQAGRAAAAFPQARLHWIADAGHYIPWDAPDETLSLIRQEIGPQEVEPERGART</sequence>
<dbReference type="AlphaFoldDB" id="A0A1H3P6N5"/>
<protein>
    <submittedName>
        <fullName evidence="2">Pimeloyl-ACP methyl ester carboxylesterase</fullName>
    </submittedName>
</protein>